<dbReference type="EMBL" id="AP023396">
    <property type="protein sequence ID" value="BCK57936.1"/>
    <property type="molecule type" value="Genomic_DNA"/>
</dbReference>
<gene>
    <name evidence="1" type="ORF">NWFMUON74_57080</name>
</gene>
<name>A0A7G1KTM8_9NOCA</name>
<dbReference type="AlphaFoldDB" id="A0A7G1KTM8"/>
<dbReference type="Proteomes" id="UP000516173">
    <property type="component" value="Chromosome"/>
</dbReference>
<accession>A0A7G1KTM8</accession>
<proteinExistence type="predicted"/>
<protein>
    <submittedName>
        <fullName evidence="1">Uncharacterized protein</fullName>
    </submittedName>
</protein>
<organism evidence="1 2">
    <name type="scientific">Nocardia wallacei</name>
    <dbReference type="NCBI Taxonomy" id="480035"/>
    <lineage>
        <taxon>Bacteria</taxon>
        <taxon>Bacillati</taxon>
        <taxon>Actinomycetota</taxon>
        <taxon>Actinomycetes</taxon>
        <taxon>Mycobacteriales</taxon>
        <taxon>Nocardiaceae</taxon>
        <taxon>Nocardia</taxon>
    </lineage>
</organism>
<evidence type="ECO:0000313" key="1">
    <source>
        <dbReference type="EMBL" id="BCK57936.1"/>
    </source>
</evidence>
<sequence>MVDQDGEPDVLHGPAEAIDETTLRCRIAVEVRHVADYWLETVVEYIIGTFDERILEIVEVVLYYRDL</sequence>
<keyword evidence="2" id="KW-1185">Reference proteome</keyword>
<evidence type="ECO:0000313" key="2">
    <source>
        <dbReference type="Proteomes" id="UP000516173"/>
    </source>
</evidence>
<reference evidence="1 2" key="1">
    <citation type="submission" date="2020-08" db="EMBL/GenBank/DDBJ databases">
        <title>Genome Sequencing of Nocardia wallacei strain FMUON74 and assembly.</title>
        <authorList>
            <person name="Toyokawa M."/>
            <person name="Uesaka K."/>
        </authorList>
    </citation>
    <scope>NUCLEOTIDE SEQUENCE [LARGE SCALE GENOMIC DNA]</scope>
    <source>
        <strain evidence="1 2">FMUON74</strain>
    </source>
</reference>
<dbReference type="KEGG" id="nwl:NWFMUON74_57080"/>